<keyword evidence="8" id="KW-1185">Reference proteome</keyword>
<dbReference type="Pfam" id="PF00050">
    <property type="entry name" value="Kazal_1"/>
    <property type="match status" value="1"/>
</dbReference>
<evidence type="ECO:0000259" key="6">
    <source>
        <dbReference type="PROSITE" id="PS51465"/>
    </source>
</evidence>
<reference evidence="8" key="1">
    <citation type="submission" date="2013-03" db="EMBL/GenBank/DDBJ databases">
        <authorList>
            <person name="Jeffery W."/>
            <person name="Warren W."/>
            <person name="Wilson R.K."/>
        </authorList>
    </citation>
    <scope>NUCLEOTIDE SEQUENCE</scope>
    <source>
        <strain evidence="8">female</strain>
    </source>
</reference>
<evidence type="ECO:0000256" key="5">
    <source>
        <dbReference type="ARBA" id="ARBA00023157"/>
    </source>
</evidence>
<evidence type="ECO:0000256" key="2">
    <source>
        <dbReference type="ARBA" id="ARBA00022525"/>
    </source>
</evidence>
<comment type="subcellular location">
    <subcellularLocation>
        <location evidence="1">Secreted</location>
    </subcellularLocation>
</comment>
<evidence type="ECO:0000256" key="4">
    <source>
        <dbReference type="ARBA" id="ARBA00022900"/>
    </source>
</evidence>
<dbReference type="GO" id="GO:0005576">
    <property type="term" value="C:extracellular region"/>
    <property type="evidence" value="ECO:0007669"/>
    <property type="project" value="UniProtKB-SubCell"/>
</dbReference>
<dbReference type="InterPro" id="IPR001239">
    <property type="entry name" value="Prot_inh_Kazal-m"/>
</dbReference>
<dbReference type="InterPro" id="IPR036058">
    <property type="entry name" value="Kazal_dom_sf"/>
</dbReference>
<feature type="domain" description="Kazal-like" evidence="6">
    <location>
        <begin position="1"/>
        <end position="49"/>
    </location>
</feature>
<proteinExistence type="predicted"/>
<keyword evidence="5" id="KW-1015">Disulfide bond</keyword>
<evidence type="ECO:0000313" key="8">
    <source>
        <dbReference type="Proteomes" id="UP000018467"/>
    </source>
</evidence>
<dbReference type="GO" id="GO:0004867">
    <property type="term" value="F:serine-type endopeptidase inhibitor activity"/>
    <property type="evidence" value="ECO:0007669"/>
    <property type="project" value="UniProtKB-KW"/>
</dbReference>
<organism evidence="7 8">
    <name type="scientific">Astyanax mexicanus</name>
    <name type="common">Blind cave fish</name>
    <name type="synonym">Astyanax fasciatus mexicanus</name>
    <dbReference type="NCBI Taxonomy" id="7994"/>
    <lineage>
        <taxon>Eukaryota</taxon>
        <taxon>Metazoa</taxon>
        <taxon>Chordata</taxon>
        <taxon>Craniata</taxon>
        <taxon>Vertebrata</taxon>
        <taxon>Euteleostomi</taxon>
        <taxon>Actinopterygii</taxon>
        <taxon>Neopterygii</taxon>
        <taxon>Teleostei</taxon>
        <taxon>Ostariophysi</taxon>
        <taxon>Characiformes</taxon>
        <taxon>Characoidei</taxon>
        <taxon>Acestrorhamphidae</taxon>
        <taxon>Acestrorhamphinae</taxon>
        <taxon>Astyanax</taxon>
    </lineage>
</organism>
<reference evidence="7" key="3">
    <citation type="submission" date="2025-08" db="UniProtKB">
        <authorList>
            <consortium name="Ensembl"/>
        </authorList>
    </citation>
    <scope>IDENTIFICATION</scope>
</reference>
<keyword evidence="2" id="KW-0964">Secreted</keyword>
<dbReference type="GeneTree" id="ENSGT01070000254555"/>
<dbReference type="Gene3D" id="3.30.60.30">
    <property type="match status" value="1"/>
</dbReference>
<dbReference type="InterPro" id="IPR002350">
    <property type="entry name" value="Kazal_dom"/>
</dbReference>
<reference evidence="7" key="4">
    <citation type="submission" date="2025-09" db="UniProtKB">
        <authorList>
            <consortium name="Ensembl"/>
        </authorList>
    </citation>
    <scope>IDENTIFICATION</scope>
</reference>
<dbReference type="PROSITE" id="PS51465">
    <property type="entry name" value="KAZAL_2"/>
    <property type="match status" value="1"/>
</dbReference>
<evidence type="ECO:0000256" key="1">
    <source>
        <dbReference type="ARBA" id="ARBA00004613"/>
    </source>
</evidence>
<dbReference type="SUPFAM" id="SSF100895">
    <property type="entry name" value="Kazal-type serine protease inhibitors"/>
    <property type="match status" value="1"/>
</dbReference>
<dbReference type="PANTHER" id="PTHR21312">
    <property type="entry name" value="SERINE PROTEASE INHIBITOR"/>
    <property type="match status" value="1"/>
</dbReference>
<dbReference type="AlphaFoldDB" id="A0A3B1IE45"/>
<name>A0A3B1IE45_ASTMX</name>
<evidence type="ECO:0000313" key="7">
    <source>
        <dbReference type="Ensembl" id="ENSAMXP00000028182.1"/>
    </source>
</evidence>
<reference evidence="8" key="2">
    <citation type="journal article" date="2014" name="Nat. Commun.">
        <title>The cavefish genome reveals candidate genes for eye loss.</title>
        <authorList>
            <person name="McGaugh S.E."/>
            <person name="Gross J.B."/>
            <person name="Aken B."/>
            <person name="Blin M."/>
            <person name="Borowsky R."/>
            <person name="Chalopin D."/>
            <person name="Hinaux H."/>
            <person name="Jeffery W.R."/>
            <person name="Keene A."/>
            <person name="Ma L."/>
            <person name="Minx P."/>
            <person name="Murphy D."/>
            <person name="O'Quin K.E."/>
            <person name="Retaux S."/>
            <person name="Rohner N."/>
            <person name="Searle S.M."/>
            <person name="Stahl B.A."/>
            <person name="Tabin C."/>
            <person name="Volff J.N."/>
            <person name="Yoshizawa M."/>
            <person name="Warren W.C."/>
        </authorList>
    </citation>
    <scope>NUCLEOTIDE SEQUENCE [LARGE SCALE GENOMIC DNA]</scope>
    <source>
        <strain evidence="8">female</strain>
    </source>
</reference>
<dbReference type="InParanoid" id="A0A3B1IE45"/>
<dbReference type="PANTHER" id="PTHR21312:SF28">
    <property type="entry name" value="OVOINHIBITOR-RELATED"/>
    <property type="match status" value="1"/>
</dbReference>
<sequence>VIPPHWRYGETCTREFNPVCGKDGNTYPTECVLCAENNVQIYNVQYNLK</sequence>
<dbReference type="Ensembl" id="ENSAMXT00000057909.1">
    <property type="protein sequence ID" value="ENSAMXP00000028182.1"/>
    <property type="gene ID" value="ENSAMXG00000031672.1"/>
</dbReference>
<dbReference type="Bgee" id="ENSAMXG00000031672">
    <property type="expression patterns" value="Expressed in pharyngeal gill and 14 other cell types or tissues"/>
</dbReference>
<dbReference type="PROSITE" id="PS00282">
    <property type="entry name" value="KAZAL_1"/>
    <property type="match status" value="1"/>
</dbReference>
<keyword evidence="4" id="KW-0722">Serine protease inhibitor</keyword>
<protein>
    <recommendedName>
        <fullName evidence="6">Kazal-like domain-containing protein</fullName>
    </recommendedName>
</protein>
<accession>A0A3B1IE45</accession>
<dbReference type="PRINTS" id="PR00290">
    <property type="entry name" value="KAZALINHBTR"/>
</dbReference>
<dbReference type="Proteomes" id="UP000018467">
    <property type="component" value="Unassembled WGS sequence"/>
</dbReference>
<evidence type="ECO:0000256" key="3">
    <source>
        <dbReference type="ARBA" id="ARBA00022690"/>
    </source>
</evidence>
<keyword evidence="3" id="KW-0646">Protease inhibitor</keyword>